<keyword evidence="3" id="KW-1185">Reference proteome</keyword>
<dbReference type="AlphaFoldDB" id="A0AA40F9E6"/>
<feature type="compositionally biased region" description="Polar residues" evidence="1">
    <location>
        <begin position="90"/>
        <end position="100"/>
    </location>
</feature>
<comment type="caution">
    <text evidence="2">The sequence shown here is derived from an EMBL/GenBank/DDBJ whole genome shotgun (WGS) entry which is preliminary data.</text>
</comment>
<dbReference type="Proteomes" id="UP001172155">
    <property type="component" value="Unassembled WGS sequence"/>
</dbReference>
<feature type="compositionally biased region" description="Basic and acidic residues" evidence="1">
    <location>
        <begin position="59"/>
        <end position="81"/>
    </location>
</feature>
<organism evidence="2 3">
    <name type="scientific">Schizothecium vesticola</name>
    <dbReference type="NCBI Taxonomy" id="314040"/>
    <lineage>
        <taxon>Eukaryota</taxon>
        <taxon>Fungi</taxon>
        <taxon>Dikarya</taxon>
        <taxon>Ascomycota</taxon>
        <taxon>Pezizomycotina</taxon>
        <taxon>Sordariomycetes</taxon>
        <taxon>Sordariomycetidae</taxon>
        <taxon>Sordariales</taxon>
        <taxon>Schizotheciaceae</taxon>
        <taxon>Schizothecium</taxon>
    </lineage>
</organism>
<evidence type="ECO:0000313" key="2">
    <source>
        <dbReference type="EMBL" id="KAK0753638.1"/>
    </source>
</evidence>
<evidence type="ECO:0000256" key="1">
    <source>
        <dbReference type="SAM" id="MobiDB-lite"/>
    </source>
</evidence>
<protein>
    <submittedName>
        <fullName evidence="2">Uncharacterized protein</fullName>
    </submittedName>
</protein>
<name>A0AA40F9E6_9PEZI</name>
<evidence type="ECO:0000313" key="3">
    <source>
        <dbReference type="Proteomes" id="UP001172155"/>
    </source>
</evidence>
<reference evidence="2" key="1">
    <citation type="submission" date="2023-06" db="EMBL/GenBank/DDBJ databases">
        <title>Genome-scale phylogeny and comparative genomics of the fungal order Sordariales.</title>
        <authorList>
            <consortium name="Lawrence Berkeley National Laboratory"/>
            <person name="Hensen N."/>
            <person name="Bonometti L."/>
            <person name="Westerberg I."/>
            <person name="Brannstrom I.O."/>
            <person name="Guillou S."/>
            <person name="Cros-Aarteil S."/>
            <person name="Calhoun S."/>
            <person name="Haridas S."/>
            <person name="Kuo A."/>
            <person name="Mondo S."/>
            <person name="Pangilinan J."/>
            <person name="Riley R."/>
            <person name="LaButti K."/>
            <person name="Andreopoulos B."/>
            <person name="Lipzen A."/>
            <person name="Chen C."/>
            <person name="Yanf M."/>
            <person name="Daum C."/>
            <person name="Ng V."/>
            <person name="Clum A."/>
            <person name="Steindorff A."/>
            <person name="Ohm R."/>
            <person name="Martin F."/>
            <person name="Silar P."/>
            <person name="Natvig D."/>
            <person name="Lalanne C."/>
            <person name="Gautier V."/>
            <person name="Ament-velasquez S.L."/>
            <person name="Kruys A."/>
            <person name="Hutchinson M.I."/>
            <person name="Powell A.J."/>
            <person name="Barry K."/>
            <person name="Miller A.N."/>
            <person name="Grigoriev I.V."/>
            <person name="Debuchy R."/>
            <person name="Gladieux P."/>
            <person name="Thoren M.H."/>
            <person name="Johannesson H."/>
        </authorList>
    </citation>
    <scope>NUCLEOTIDE SEQUENCE</scope>
    <source>
        <strain evidence="2">SMH3187-1</strain>
    </source>
</reference>
<dbReference type="EMBL" id="JAUKUD010000001">
    <property type="protein sequence ID" value="KAK0753638.1"/>
    <property type="molecule type" value="Genomic_DNA"/>
</dbReference>
<gene>
    <name evidence="2" type="ORF">B0T18DRAFT_19821</name>
</gene>
<sequence length="129" mass="14434">MAAPVPLRSQNTFGRGPPDHRESLASSTTLGQDVDKTRLISEWRRQVEDGREASSTSPPKDELVPEADPYKDPEDFYKDIKPPTAPTVGHAQTPTPNQRSAKIPWSWEPKYRDFVRTRGAPPTAPFPIN</sequence>
<accession>A0AA40F9E6</accession>
<feature type="region of interest" description="Disordered" evidence="1">
    <location>
        <begin position="1"/>
        <end position="105"/>
    </location>
</feature>
<feature type="compositionally biased region" description="Basic and acidic residues" evidence="1">
    <location>
        <begin position="33"/>
        <end position="52"/>
    </location>
</feature>
<proteinExistence type="predicted"/>